<protein>
    <submittedName>
        <fullName evidence="2">Uncharacterized protein</fullName>
    </submittedName>
</protein>
<dbReference type="EnsemblMetazoa" id="CLYHEMT010393.1">
    <property type="protein sequence ID" value="CLYHEMP010393.1"/>
    <property type="gene ID" value="CLYHEMG010393"/>
</dbReference>
<sequence>MTFADINNTCYLVSFFIFGMLETLLCSGITYGWASIVYVFKTEYFYMHLCEDWYAAQNKSLPTPKTRLSAIDFVFKSNPVNTQPGEYPIVRGGAAYIDDGKLPGCPAQDARLNLIFTVSLFCLCGIKFPAGIFIDKCGPRIARAVGGTMYILACIGLGFVSVGYEDILFGVFAMICMGGSLLVVSVYQVSNIIFRQARSRIICILHGAFDSSAVMLLIFKMIYDHGIQYRYIMFGYTLICLVLILIGTFVLIPRLYKLFQWIEEEARLQGYYAIRRDSFAGPDFVVRSLGWENYAQVTYEARRKSRTLTYGSTNDSIGSIKEENGLANSYEDHNENVDVWEGENEPLVNQNQMSSKSHKRFGKGSVLNSILSPLYLFELIYLIGFQLKLWYFVGSMADFLGRLTLNDKTLISQYVDIFGYVQFGGILVTPLIGLVFDKDRLTGKDKEIMMMSAHAQRIKKLSDCIAPFAVTNILCMIFCVTSAIENLHLQVVSFVLYAIVRGFLYSNHGAYMGAAFPASQFGTLYGLGIFIGGTFGIFQYVLFKITSGPLHGDPFWVNMFLLALVSIGNIHPLYLWWYCRKQKKNIQWK</sequence>
<dbReference type="RefSeq" id="XP_066913853.1">
    <property type="nucleotide sequence ID" value="XM_067057752.1"/>
</dbReference>
<reference evidence="2" key="1">
    <citation type="submission" date="2021-01" db="UniProtKB">
        <authorList>
            <consortium name="EnsemblMetazoa"/>
        </authorList>
    </citation>
    <scope>IDENTIFICATION</scope>
</reference>
<organism evidence="2 3">
    <name type="scientific">Clytia hemisphaerica</name>
    <dbReference type="NCBI Taxonomy" id="252671"/>
    <lineage>
        <taxon>Eukaryota</taxon>
        <taxon>Metazoa</taxon>
        <taxon>Cnidaria</taxon>
        <taxon>Hydrozoa</taxon>
        <taxon>Hydroidolina</taxon>
        <taxon>Leptothecata</taxon>
        <taxon>Obeliida</taxon>
        <taxon>Clytiidae</taxon>
        <taxon>Clytia</taxon>
    </lineage>
</organism>
<dbReference type="PANTHER" id="PTHR20765:SF1">
    <property type="entry name" value="EQUILIBRATIVE NUCLEOBASE TRANSPORTER 1"/>
    <property type="match status" value="1"/>
</dbReference>
<dbReference type="InterPro" id="IPR027197">
    <property type="entry name" value="SLC43A3"/>
</dbReference>
<dbReference type="AlphaFoldDB" id="A0A7M5UHF2"/>
<dbReference type="InterPro" id="IPR036259">
    <property type="entry name" value="MFS_trans_sf"/>
</dbReference>
<keyword evidence="3" id="KW-1185">Reference proteome</keyword>
<evidence type="ECO:0000313" key="3">
    <source>
        <dbReference type="Proteomes" id="UP000594262"/>
    </source>
</evidence>
<dbReference type="OrthoDB" id="6019571at2759"/>
<feature type="transmembrane region" description="Helical" evidence="1">
    <location>
        <begin position="201"/>
        <end position="223"/>
    </location>
</feature>
<feature type="transmembrane region" description="Helical" evidence="1">
    <location>
        <begin position="464"/>
        <end position="484"/>
    </location>
</feature>
<accession>A0A7M5UHF2</accession>
<keyword evidence="1" id="KW-1133">Transmembrane helix</keyword>
<dbReference type="SUPFAM" id="SSF103473">
    <property type="entry name" value="MFS general substrate transporter"/>
    <property type="match status" value="1"/>
</dbReference>
<dbReference type="Proteomes" id="UP000594262">
    <property type="component" value="Unplaced"/>
</dbReference>
<feature type="transmembrane region" description="Helical" evidence="1">
    <location>
        <begin position="112"/>
        <end position="134"/>
    </location>
</feature>
<evidence type="ECO:0000256" key="1">
    <source>
        <dbReference type="SAM" id="Phobius"/>
    </source>
</evidence>
<feature type="transmembrane region" description="Helical" evidence="1">
    <location>
        <begin position="12"/>
        <end position="34"/>
    </location>
</feature>
<feature type="transmembrane region" description="Helical" evidence="1">
    <location>
        <begin position="141"/>
        <end position="161"/>
    </location>
</feature>
<evidence type="ECO:0000313" key="2">
    <source>
        <dbReference type="EnsemblMetazoa" id="CLYHEMP010393.1"/>
    </source>
</evidence>
<feature type="transmembrane region" description="Helical" evidence="1">
    <location>
        <begin position="229"/>
        <end position="252"/>
    </location>
</feature>
<dbReference type="GeneID" id="136801131"/>
<dbReference type="Gene3D" id="1.20.1250.20">
    <property type="entry name" value="MFS general substrate transporter like domains"/>
    <property type="match status" value="1"/>
</dbReference>
<dbReference type="InterPro" id="IPR011701">
    <property type="entry name" value="MFS"/>
</dbReference>
<feature type="transmembrane region" description="Helical" evidence="1">
    <location>
        <begin position="366"/>
        <end position="391"/>
    </location>
</feature>
<feature type="transmembrane region" description="Helical" evidence="1">
    <location>
        <begin position="167"/>
        <end position="189"/>
    </location>
</feature>
<feature type="transmembrane region" description="Helical" evidence="1">
    <location>
        <begin position="490"/>
        <end position="511"/>
    </location>
</feature>
<dbReference type="Pfam" id="PF07690">
    <property type="entry name" value="MFS_1"/>
    <property type="match status" value="1"/>
</dbReference>
<dbReference type="PANTHER" id="PTHR20765">
    <property type="entry name" value="SOLUTE CARRIER FAMILY 43 MEMBER 3-RELATED"/>
    <property type="match status" value="1"/>
</dbReference>
<proteinExistence type="predicted"/>
<feature type="transmembrane region" description="Helical" evidence="1">
    <location>
        <begin position="555"/>
        <end position="579"/>
    </location>
</feature>
<keyword evidence="1" id="KW-0472">Membrane</keyword>
<keyword evidence="1" id="KW-0812">Transmembrane</keyword>
<name>A0A7M5UHF2_9CNID</name>
<feature type="transmembrane region" description="Helical" evidence="1">
    <location>
        <begin position="411"/>
        <end position="436"/>
    </location>
</feature>
<feature type="transmembrane region" description="Helical" evidence="1">
    <location>
        <begin position="523"/>
        <end position="543"/>
    </location>
</feature>
<dbReference type="GO" id="GO:0022857">
    <property type="term" value="F:transmembrane transporter activity"/>
    <property type="evidence" value="ECO:0007669"/>
    <property type="project" value="InterPro"/>
</dbReference>